<proteinExistence type="predicted"/>
<name>A0ACD4DIU0_9NOCA</name>
<sequence length="298" mass="32705">MIDSRVEDMHDHPHPTPGHAHGHGHDDSIAEVLDLDATIHRPFVEALLDRVTDLTDREPRTIVDLGAGTGAGTLALARLFPSARIVAIDSSDAMLARLTAAARRDGVDDRVRTVEADLDTTWPDVGSLDLAWAALSLHHVADPDAVIGRVADALEPGGLFVVTEMPSQPRFLPDDIGIGTPGLEARCHAASAAQGWNFFPDWSDHLRRAGLEVVHHRSDDLHVEVDDTVRRYARAVTARTRTGLADLLSTEDLATLDRLLGDGPDALRHRDDLHFRGTRTVWIARRPAPRDRTEEETR</sequence>
<keyword evidence="1" id="KW-0808">Transferase</keyword>
<accession>A0ACD4DIU0</accession>
<evidence type="ECO:0000313" key="1">
    <source>
        <dbReference type="EMBL" id="UYP19985.1"/>
    </source>
</evidence>
<protein>
    <submittedName>
        <fullName evidence="1">Class I SAM-dependent methyltransferase</fullName>
    </submittedName>
</protein>
<evidence type="ECO:0000313" key="2">
    <source>
        <dbReference type="Proteomes" id="UP001156484"/>
    </source>
</evidence>
<dbReference type="Proteomes" id="UP001156484">
    <property type="component" value="Chromosome"/>
</dbReference>
<keyword evidence="2" id="KW-1185">Reference proteome</keyword>
<organism evidence="1 2">
    <name type="scientific">Rhodococcus sacchari</name>
    <dbReference type="NCBI Taxonomy" id="2962047"/>
    <lineage>
        <taxon>Bacteria</taxon>
        <taxon>Bacillati</taxon>
        <taxon>Actinomycetota</taxon>
        <taxon>Actinomycetes</taxon>
        <taxon>Mycobacteriales</taxon>
        <taxon>Nocardiaceae</taxon>
        <taxon>Rhodococcus</taxon>
    </lineage>
</organism>
<keyword evidence="1" id="KW-0489">Methyltransferase</keyword>
<gene>
    <name evidence="1" type="ORF">OED52_05395</name>
</gene>
<dbReference type="EMBL" id="CP107551">
    <property type="protein sequence ID" value="UYP19985.1"/>
    <property type="molecule type" value="Genomic_DNA"/>
</dbReference>
<reference evidence="1" key="1">
    <citation type="submission" date="2022-10" db="EMBL/GenBank/DDBJ databases">
        <title>Rhodococcus ferula Z13 complete genome.</title>
        <authorList>
            <person name="Long X."/>
            <person name="Zang M."/>
        </authorList>
    </citation>
    <scope>NUCLEOTIDE SEQUENCE</scope>
    <source>
        <strain evidence="1">Z13</strain>
    </source>
</reference>